<name>A0A835RHN2_VANPL</name>
<evidence type="ECO:0000313" key="4">
    <source>
        <dbReference type="Proteomes" id="UP000639772"/>
    </source>
</evidence>
<keyword evidence="1" id="KW-0472">Membrane</keyword>
<feature type="transmembrane region" description="Helical" evidence="1">
    <location>
        <begin position="128"/>
        <end position="148"/>
    </location>
</feature>
<keyword evidence="1" id="KW-0812">Transmembrane</keyword>
<feature type="chain" id="PRO_5032628648" evidence="2">
    <location>
        <begin position="22"/>
        <end position="164"/>
    </location>
</feature>
<organism evidence="3 4">
    <name type="scientific">Vanilla planifolia</name>
    <name type="common">Vanilla</name>
    <dbReference type="NCBI Taxonomy" id="51239"/>
    <lineage>
        <taxon>Eukaryota</taxon>
        <taxon>Viridiplantae</taxon>
        <taxon>Streptophyta</taxon>
        <taxon>Embryophyta</taxon>
        <taxon>Tracheophyta</taxon>
        <taxon>Spermatophyta</taxon>
        <taxon>Magnoliopsida</taxon>
        <taxon>Liliopsida</taxon>
        <taxon>Asparagales</taxon>
        <taxon>Orchidaceae</taxon>
        <taxon>Vanilloideae</taxon>
        <taxon>Vanilleae</taxon>
        <taxon>Vanilla</taxon>
    </lineage>
</organism>
<dbReference type="Proteomes" id="UP000639772">
    <property type="component" value="Unassembled WGS sequence"/>
</dbReference>
<evidence type="ECO:0000256" key="1">
    <source>
        <dbReference type="SAM" id="Phobius"/>
    </source>
</evidence>
<proteinExistence type="predicted"/>
<evidence type="ECO:0000313" key="3">
    <source>
        <dbReference type="EMBL" id="KAG0486147.1"/>
    </source>
</evidence>
<accession>A0A835RHN2</accession>
<sequence length="164" mass="17925">MVILCHSIFFSINVSLIFSSADPSTVTPYRLVLSQNPRFNCSRHLFTVRVTETSHPFFTAVLAQQPPYSLEGILPACTLPRRSGLQNTGTDSSVTFSSLYLTGKVASFPCGAHTSKSIELTLIGHCPMTVVALCLCNICILPFFVALIDRHPTSTTFDLECYSG</sequence>
<dbReference type="EMBL" id="JADCNM010000004">
    <property type="protein sequence ID" value="KAG0486147.1"/>
    <property type="molecule type" value="Genomic_DNA"/>
</dbReference>
<comment type="caution">
    <text evidence="3">The sequence shown here is derived from an EMBL/GenBank/DDBJ whole genome shotgun (WGS) entry which is preliminary data.</text>
</comment>
<protein>
    <submittedName>
        <fullName evidence="3">Uncharacterized protein</fullName>
    </submittedName>
</protein>
<dbReference type="AlphaFoldDB" id="A0A835RHN2"/>
<gene>
    <name evidence="3" type="ORF">HPP92_008242</name>
</gene>
<evidence type="ECO:0000256" key="2">
    <source>
        <dbReference type="SAM" id="SignalP"/>
    </source>
</evidence>
<keyword evidence="1" id="KW-1133">Transmembrane helix</keyword>
<feature type="signal peptide" evidence="2">
    <location>
        <begin position="1"/>
        <end position="21"/>
    </location>
</feature>
<reference evidence="3 4" key="1">
    <citation type="journal article" date="2020" name="Nat. Food">
        <title>A phased Vanilla planifolia genome enables genetic improvement of flavour and production.</title>
        <authorList>
            <person name="Hasing T."/>
            <person name="Tang H."/>
            <person name="Brym M."/>
            <person name="Khazi F."/>
            <person name="Huang T."/>
            <person name="Chambers A.H."/>
        </authorList>
    </citation>
    <scope>NUCLEOTIDE SEQUENCE [LARGE SCALE GENOMIC DNA]</scope>
    <source>
        <tissue evidence="3">Leaf</tissue>
    </source>
</reference>
<keyword evidence="2" id="KW-0732">Signal</keyword>